<name>A0ACB9W6Q0_CHAAC</name>
<keyword evidence="2" id="KW-1185">Reference proteome</keyword>
<accession>A0ACB9W6Q0</accession>
<evidence type="ECO:0000313" key="2">
    <source>
        <dbReference type="Proteomes" id="UP001057452"/>
    </source>
</evidence>
<reference evidence="1" key="1">
    <citation type="submission" date="2022-05" db="EMBL/GenBank/DDBJ databases">
        <title>Chromosome-level genome of Chaenocephalus aceratus.</title>
        <authorList>
            <person name="Park H."/>
        </authorList>
    </citation>
    <scope>NUCLEOTIDE SEQUENCE</scope>
    <source>
        <strain evidence="1">KU_202001</strain>
    </source>
</reference>
<evidence type="ECO:0000313" key="1">
    <source>
        <dbReference type="EMBL" id="KAI4808797.1"/>
    </source>
</evidence>
<organism evidence="1 2">
    <name type="scientific">Chaenocephalus aceratus</name>
    <name type="common">Blackfin icefish</name>
    <name type="synonym">Chaenichthys aceratus</name>
    <dbReference type="NCBI Taxonomy" id="36190"/>
    <lineage>
        <taxon>Eukaryota</taxon>
        <taxon>Metazoa</taxon>
        <taxon>Chordata</taxon>
        <taxon>Craniata</taxon>
        <taxon>Vertebrata</taxon>
        <taxon>Euteleostomi</taxon>
        <taxon>Actinopterygii</taxon>
        <taxon>Neopterygii</taxon>
        <taxon>Teleostei</taxon>
        <taxon>Neoteleostei</taxon>
        <taxon>Acanthomorphata</taxon>
        <taxon>Eupercaria</taxon>
        <taxon>Perciformes</taxon>
        <taxon>Notothenioidei</taxon>
        <taxon>Channichthyidae</taxon>
        <taxon>Chaenocephalus</taxon>
    </lineage>
</organism>
<proteinExistence type="predicted"/>
<dbReference type="EMBL" id="CM043802">
    <property type="protein sequence ID" value="KAI4808797.1"/>
    <property type="molecule type" value="Genomic_DNA"/>
</dbReference>
<dbReference type="Proteomes" id="UP001057452">
    <property type="component" value="Chromosome 18"/>
</dbReference>
<comment type="caution">
    <text evidence="1">The sequence shown here is derived from an EMBL/GenBank/DDBJ whole genome shotgun (WGS) entry which is preliminary data.</text>
</comment>
<protein>
    <submittedName>
        <fullName evidence="1">Uncharacterized protein</fullName>
    </submittedName>
</protein>
<gene>
    <name evidence="1" type="ORF">KUCAC02_000841</name>
</gene>
<sequence>MEDSNLGKKRSELKLVIEERTKKLDEIEQSIKVIKVSRLRASNDLSLTVCRQTIRQFWTSGSSSYSDNVCTVAPI</sequence>